<evidence type="ECO:0000313" key="1">
    <source>
        <dbReference type="EMBL" id="EOA99158.1"/>
    </source>
</evidence>
<name>R0L0M2_ANAPL</name>
<dbReference type="Proteomes" id="UP000296049">
    <property type="component" value="Unassembled WGS sequence"/>
</dbReference>
<dbReference type="EMBL" id="KB743366">
    <property type="protein sequence ID" value="EOA99158.1"/>
    <property type="molecule type" value="Genomic_DNA"/>
</dbReference>
<accession>R0L0M2</accession>
<evidence type="ECO:0000313" key="2">
    <source>
        <dbReference type="Proteomes" id="UP000296049"/>
    </source>
</evidence>
<protein>
    <submittedName>
        <fullName evidence="1">Uncharacterized protein</fullName>
    </submittedName>
</protein>
<keyword evidence="2" id="KW-1185">Reference proteome</keyword>
<gene>
    <name evidence="1" type="ORF">Anapl_12383</name>
</gene>
<dbReference type="AlphaFoldDB" id="R0L0M2"/>
<reference evidence="2" key="1">
    <citation type="journal article" date="2013" name="Nat. Genet.">
        <title>The duck genome and transcriptome provide insight into an avian influenza virus reservoir species.</title>
        <authorList>
            <person name="Huang Y."/>
            <person name="Li Y."/>
            <person name="Burt D.W."/>
            <person name="Chen H."/>
            <person name="Zhang Y."/>
            <person name="Qian W."/>
            <person name="Kim H."/>
            <person name="Gan S."/>
            <person name="Zhao Y."/>
            <person name="Li J."/>
            <person name="Yi K."/>
            <person name="Feng H."/>
            <person name="Zhu P."/>
            <person name="Li B."/>
            <person name="Liu Q."/>
            <person name="Fairley S."/>
            <person name="Magor K.E."/>
            <person name="Du Z."/>
            <person name="Hu X."/>
            <person name="Goodman L."/>
            <person name="Tafer H."/>
            <person name="Vignal A."/>
            <person name="Lee T."/>
            <person name="Kim K.W."/>
            <person name="Sheng Z."/>
            <person name="An Y."/>
            <person name="Searle S."/>
            <person name="Herrero J."/>
            <person name="Groenen M.A."/>
            <person name="Crooijmans R.P."/>
            <person name="Faraut T."/>
            <person name="Cai Q."/>
            <person name="Webster R.G."/>
            <person name="Aldridge J.R."/>
            <person name="Warren W.C."/>
            <person name="Bartschat S."/>
            <person name="Kehr S."/>
            <person name="Marz M."/>
            <person name="Stadler P.F."/>
            <person name="Smith J."/>
            <person name="Kraus R.H."/>
            <person name="Zhao Y."/>
            <person name="Ren L."/>
            <person name="Fei J."/>
            <person name="Morisson M."/>
            <person name="Kaiser P."/>
            <person name="Griffin D.K."/>
            <person name="Rao M."/>
            <person name="Pitel F."/>
            <person name="Wang J."/>
            <person name="Li N."/>
        </authorList>
    </citation>
    <scope>NUCLEOTIDE SEQUENCE [LARGE SCALE GENOMIC DNA]</scope>
</reference>
<proteinExistence type="predicted"/>
<organism evidence="1 2">
    <name type="scientific">Anas platyrhynchos</name>
    <name type="common">Mallard</name>
    <name type="synonym">Anas boschas</name>
    <dbReference type="NCBI Taxonomy" id="8839"/>
    <lineage>
        <taxon>Eukaryota</taxon>
        <taxon>Metazoa</taxon>
        <taxon>Chordata</taxon>
        <taxon>Craniata</taxon>
        <taxon>Vertebrata</taxon>
        <taxon>Euteleostomi</taxon>
        <taxon>Archelosauria</taxon>
        <taxon>Archosauria</taxon>
        <taxon>Dinosauria</taxon>
        <taxon>Saurischia</taxon>
        <taxon>Theropoda</taxon>
        <taxon>Coelurosauria</taxon>
        <taxon>Aves</taxon>
        <taxon>Neognathae</taxon>
        <taxon>Galloanserae</taxon>
        <taxon>Anseriformes</taxon>
        <taxon>Anatidae</taxon>
        <taxon>Anatinae</taxon>
        <taxon>Anas</taxon>
    </lineage>
</organism>
<sequence>MLLRARFTSAHQKFAVTAFGWDLAASEEPSSTSQSHSFRPGHLAVCWLQFDAVPMILLPVPCIPPAPARVTISRVIQPDGLIHGDCPQRHCVVPVLESLCSMNPPQLQTPAFGNPPAPALGHKKLPKLTAAPFSCKIWETPGQSNANNNVGKHRAKATLIFTQENQHAVVKRYGNTTEAISY</sequence>